<dbReference type="Pfam" id="PF10321">
    <property type="entry name" value="7TM_GPCR_Srt"/>
    <property type="match status" value="1"/>
</dbReference>
<comment type="caution">
    <text evidence="2">The sequence shown here is derived from an EMBL/GenBank/DDBJ whole genome shotgun (WGS) entry which is preliminary data.</text>
</comment>
<dbReference type="Proteomes" id="UP001620626">
    <property type="component" value="Unassembled WGS sequence"/>
</dbReference>
<keyword evidence="3" id="KW-1185">Reference proteome</keyword>
<feature type="transmembrane region" description="Helical" evidence="1">
    <location>
        <begin position="70"/>
        <end position="98"/>
    </location>
</feature>
<feature type="transmembrane region" description="Helical" evidence="1">
    <location>
        <begin position="201"/>
        <end position="224"/>
    </location>
</feature>
<dbReference type="AlphaFoldDB" id="A0ABD2IRW0"/>
<evidence type="ECO:0008006" key="4">
    <source>
        <dbReference type="Google" id="ProtNLM"/>
    </source>
</evidence>
<keyword evidence="1" id="KW-0472">Membrane</keyword>
<feature type="transmembrane region" description="Helical" evidence="1">
    <location>
        <begin position="104"/>
        <end position="128"/>
    </location>
</feature>
<evidence type="ECO:0000313" key="2">
    <source>
        <dbReference type="EMBL" id="KAL3082041.1"/>
    </source>
</evidence>
<keyword evidence="1" id="KW-0812">Transmembrane</keyword>
<dbReference type="PANTHER" id="PTHR23021:SF11">
    <property type="entry name" value="SERPENTINE RECEPTOR, CLASS T"/>
    <property type="match status" value="1"/>
</dbReference>
<name>A0ABD2IRW0_9BILA</name>
<dbReference type="Gene3D" id="1.20.1070.10">
    <property type="entry name" value="Rhodopsin 7-helix transmembrane proteins"/>
    <property type="match status" value="1"/>
</dbReference>
<dbReference type="EMBL" id="JBICBT010001122">
    <property type="protein sequence ID" value="KAL3082041.1"/>
    <property type="molecule type" value="Genomic_DNA"/>
</dbReference>
<sequence>MELLLFRHDEFDKLYGCEAFNADKIPLEQRTDIVNGCILITLFFFFEILYVPCMVSIYKKMHDNPCYKMLFFIGILDMLALLMNALETGILGIIGAVYCDYPLLIYTTGSMGLSLWFAETAAEFLLAINRCLELLKPELAFVIFNGNKTWWLCAVPIFYALGMAMFTKPILFSGLNLAWFFNPYVGYTDDFGQIYHNTLHTVHDCFVIFGLSAIYIVFSAILSWRTYTMTANQQTYLPSWIQKMTFLQVVIISFFNAICSVIYISMQFVKISKIYIIIGTYTWIFAHGCPPLVYLLLNQRIRNDCANYGRAIFRFLRNRNNNSVSNGLVAVAWSTQNDAGNNANNRMRDDNNVQQQ</sequence>
<dbReference type="InterPro" id="IPR019425">
    <property type="entry name" value="7TM_GPCR_serpentine_rcpt_Srt"/>
</dbReference>
<feature type="transmembrane region" description="Helical" evidence="1">
    <location>
        <begin position="149"/>
        <end position="181"/>
    </location>
</feature>
<reference evidence="2 3" key="1">
    <citation type="submission" date="2024-10" db="EMBL/GenBank/DDBJ databases">
        <authorList>
            <person name="Kim D."/>
        </authorList>
    </citation>
    <scope>NUCLEOTIDE SEQUENCE [LARGE SCALE GENOMIC DNA]</scope>
    <source>
        <strain evidence="2">BH-2024</strain>
    </source>
</reference>
<accession>A0ABD2IRW0</accession>
<protein>
    <recommendedName>
        <fullName evidence="4">Serpentine Receptor, class T</fullName>
    </recommendedName>
</protein>
<evidence type="ECO:0000256" key="1">
    <source>
        <dbReference type="SAM" id="Phobius"/>
    </source>
</evidence>
<evidence type="ECO:0000313" key="3">
    <source>
        <dbReference type="Proteomes" id="UP001620626"/>
    </source>
</evidence>
<gene>
    <name evidence="2" type="ORF">niasHT_038371</name>
</gene>
<dbReference type="PANTHER" id="PTHR23021">
    <property type="entry name" value="SERPENTINE RECEPTOR, CLASS T"/>
    <property type="match status" value="1"/>
</dbReference>
<feature type="transmembrane region" description="Helical" evidence="1">
    <location>
        <begin position="274"/>
        <end position="297"/>
    </location>
</feature>
<feature type="transmembrane region" description="Helical" evidence="1">
    <location>
        <begin position="33"/>
        <end position="58"/>
    </location>
</feature>
<organism evidence="2 3">
    <name type="scientific">Heterodera trifolii</name>
    <dbReference type="NCBI Taxonomy" id="157864"/>
    <lineage>
        <taxon>Eukaryota</taxon>
        <taxon>Metazoa</taxon>
        <taxon>Ecdysozoa</taxon>
        <taxon>Nematoda</taxon>
        <taxon>Chromadorea</taxon>
        <taxon>Rhabditida</taxon>
        <taxon>Tylenchina</taxon>
        <taxon>Tylenchomorpha</taxon>
        <taxon>Tylenchoidea</taxon>
        <taxon>Heteroderidae</taxon>
        <taxon>Heteroderinae</taxon>
        <taxon>Heterodera</taxon>
    </lineage>
</organism>
<keyword evidence="1" id="KW-1133">Transmembrane helix</keyword>
<feature type="transmembrane region" description="Helical" evidence="1">
    <location>
        <begin position="245"/>
        <end position="268"/>
    </location>
</feature>
<proteinExistence type="predicted"/>
<dbReference type="SUPFAM" id="SSF81321">
    <property type="entry name" value="Family A G protein-coupled receptor-like"/>
    <property type="match status" value="1"/>
</dbReference>